<comment type="caution">
    <text evidence="4">The sequence shown here is derived from an EMBL/GenBank/DDBJ whole genome shotgun (WGS) entry which is preliminary data.</text>
</comment>
<dbReference type="Gene3D" id="3.80.10.10">
    <property type="entry name" value="Ribonuclease Inhibitor"/>
    <property type="match status" value="1"/>
</dbReference>
<evidence type="ECO:0000256" key="3">
    <source>
        <dbReference type="SAM" id="Phobius"/>
    </source>
</evidence>
<dbReference type="InterPro" id="IPR032675">
    <property type="entry name" value="LRR_dom_sf"/>
</dbReference>
<dbReference type="Proteomes" id="UP001597549">
    <property type="component" value="Unassembled WGS sequence"/>
</dbReference>
<evidence type="ECO:0000256" key="1">
    <source>
        <dbReference type="ARBA" id="ARBA00022614"/>
    </source>
</evidence>
<dbReference type="InterPro" id="IPR050216">
    <property type="entry name" value="LRR_domain-containing"/>
</dbReference>
<name>A0ABW5Z6H0_9FLAO</name>
<proteinExistence type="predicted"/>
<dbReference type="Pfam" id="PF13855">
    <property type="entry name" value="LRR_8"/>
    <property type="match status" value="1"/>
</dbReference>
<keyword evidence="3" id="KW-0472">Membrane</keyword>
<dbReference type="RefSeq" id="WP_379805978.1">
    <property type="nucleotide sequence ID" value="NZ_JBHUOL010000012.1"/>
</dbReference>
<keyword evidence="1" id="KW-0433">Leucine-rich repeat</keyword>
<feature type="transmembrane region" description="Helical" evidence="3">
    <location>
        <begin position="71"/>
        <end position="89"/>
    </location>
</feature>
<protein>
    <submittedName>
        <fullName evidence="4">Leucine-rich repeat domain-containing protein</fullName>
    </submittedName>
</protein>
<keyword evidence="3" id="KW-1133">Transmembrane helix</keyword>
<dbReference type="EMBL" id="JBHUOL010000012">
    <property type="protein sequence ID" value="MFD2908445.1"/>
    <property type="molecule type" value="Genomic_DNA"/>
</dbReference>
<feature type="transmembrane region" description="Helical" evidence="3">
    <location>
        <begin position="101"/>
        <end position="129"/>
    </location>
</feature>
<dbReference type="SUPFAM" id="SSF52075">
    <property type="entry name" value="Outer arm dynein light chain 1"/>
    <property type="match status" value="1"/>
</dbReference>
<evidence type="ECO:0000313" key="5">
    <source>
        <dbReference type="Proteomes" id="UP001597549"/>
    </source>
</evidence>
<dbReference type="PANTHER" id="PTHR48051:SF1">
    <property type="entry name" value="RAS SUPPRESSOR PROTEIN 1"/>
    <property type="match status" value="1"/>
</dbReference>
<reference evidence="5" key="1">
    <citation type="journal article" date="2019" name="Int. J. Syst. Evol. Microbiol.">
        <title>The Global Catalogue of Microorganisms (GCM) 10K type strain sequencing project: providing services to taxonomists for standard genome sequencing and annotation.</title>
        <authorList>
            <consortium name="The Broad Institute Genomics Platform"/>
            <consortium name="The Broad Institute Genome Sequencing Center for Infectious Disease"/>
            <person name="Wu L."/>
            <person name="Ma J."/>
        </authorList>
    </citation>
    <scope>NUCLEOTIDE SEQUENCE [LARGE SCALE GENOMIC DNA]</scope>
    <source>
        <strain evidence="5">KCTC 52644</strain>
    </source>
</reference>
<sequence>MIFPLSITLTGYAVFGLLLLSFYLSYNWLKRDTDKKPGCLSVGITSVILFFILMFPVLFSISFYESGSQPVKIGIASAWILLIGFYLVAKISNKTKSFWSVILTILKYFLFTIVLVLFCILYFGMFYYVYKIIFTNQEPDFQLWAGFLCVFFTSVLTFILLSLPLIEKGPKGASTFYALNKALKKPEIVTRLDLKASNLTEFPMEVLRMPNLQYLELSQNNITDIPLEIKQLYKLQDLYLRNNPISVASKVRLRREFPNISINF</sequence>
<feature type="transmembrane region" description="Helical" evidence="3">
    <location>
        <begin position="141"/>
        <end position="166"/>
    </location>
</feature>
<dbReference type="PROSITE" id="PS51450">
    <property type="entry name" value="LRR"/>
    <property type="match status" value="1"/>
</dbReference>
<organism evidence="4 5">
    <name type="scientific">Flavobacterium ardleyense</name>
    <dbReference type="NCBI Taxonomy" id="2038737"/>
    <lineage>
        <taxon>Bacteria</taxon>
        <taxon>Pseudomonadati</taxon>
        <taxon>Bacteroidota</taxon>
        <taxon>Flavobacteriia</taxon>
        <taxon>Flavobacteriales</taxon>
        <taxon>Flavobacteriaceae</taxon>
        <taxon>Flavobacterium</taxon>
    </lineage>
</organism>
<dbReference type="PANTHER" id="PTHR48051">
    <property type="match status" value="1"/>
</dbReference>
<feature type="transmembrane region" description="Helical" evidence="3">
    <location>
        <begin position="6"/>
        <end position="26"/>
    </location>
</feature>
<accession>A0ABW5Z6H0</accession>
<gene>
    <name evidence="4" type="ORF">ACFSX9_06825</name>
</gene>
<keyword evidence="2" id="KW-0677">Repeat</keyword>
<evidence type="ECO:0000313" key="4">
    <source>
        <dbReference type="EMBL" id="MFD2908445.1"/>
    </source>
</evidence>
<keyword evidence="5" id="KW-1185">Reference proteome</keyword>
<dbReference type="InterPro" id="IPR001611">
    <property type="entry name" value="Leu-rich_rpt"/>
</dbReference>
<feature type="transmembrane region" description="Helical" evidence="3">
    <location>
        <begin position="38"/>
        <end position="59"/>
    </location>
</feature>
<evidence type="ECO:0000256" key="2">
    <source>
        <dbReference type="ARBA" id="ARBA00022737"/>
    </source>
</evidence>
<keyword evidence="3" id="KW-0812">Transmembrane</keyword>